<dbReference type="HOGENOM" id="CLU_360207_0_0_1"/>
<feature type="compositionally biased region" description="Low complexity" evidence="1">
    <location>
        <begin position="474"/>
        <end position="485"/>
    </location>
</feature>
<evidence type="ECO:0000256" key="1">
    <source>
        <dbReference type="SAM" id="MobiDB-lite"/>
    </source>
</evidence>
<evidence type="ECO:0000256" key="2">
    <source>
        <dbReference type="SAM" id="Phobius"/>
    </source>
</evidence>
<evidence type="ECO:0000313" key="4">
    <source>
        <dbReference type="EMBL" id="KIW91030.1"/>
    </source>
</evidence>
<feature type="compositionally biased region" description="Low complexity" evidence="1">
    <location>
        <begin position="736"/>
        <end position="763"/>
    </location>
</feature>
<dbReference type="RefSeq" id="XP_016617699.1">
    <property type="nucleotide sequence ID" value="XM_016765654.1"/>
</dbReference>
<proteinExistence type="predicted"/>
<dbReference type="PANTHER" id="PTHR23244:SF471">
    <property type="entry name" value="GUANINE NUCLEOTIDE-BINDING PROTEIN SUBUNIT BETA 1-RELATED"/>
    <property type="match status" value="1"/>
</dbReference>
<evidence type="ECO:0000256" key="3">
    <source>
        <dbReference type="SAM" id="SignalP"/>
    </source>
</evidence>
<dbReference type="Proteomes" id="UP000053789">
    <property type="component" value="Unassembled WGS sequence"/>
</dbReference>
<keyword evidence="2" id="KW-1133">Transmembrane helix</keyword>
<sequence length="779" mass="84205">MLSILQSNAWMLTLFGLVLCDHNSSNIGLWDRPRAALIRDNVYLEGGYLQTGVFENGTWDSLESSTSSQGFLYKLSMHEPFDTTEANPAIFQSINEGPISNYYLDGYMFADYDEFYAYGYLSRILSIALGMYYISGDTITDRTVSDPLYDIPQDSNVQAGVPNVAYAPQSGSFIKDITNGAGANAPSENLSFYFSGKYNADGTAFSYFDPPMDYSPWLIKVDTSIQGHADWSREDLTVSNITLRSEGALVWIPASTRGLLIAIGGVVYPADLNGYLKTDNTTDITVAKSFLTEFPVYDIGSSTWSMQSLNPGSAIPDGPLAQFCTVVASSPDGSHHEIFVYGGWDSNGGLAYGDVWILSVPSFTWIRGNVEGTRRQGHVCVSPYPDQMIVLGGTGDYGAGLSSNNSVDVFNLNELSWTGTYDPSVHNDYKPAPTVASVISATPTASGMSSQVSNWFNTPYNMDLIRTFAPYNETTSGPQTNTTTNTPPPTPHHDRGWVIPVAVTVPVVVGVAFFAGLIFWCCRKARKGRQQEQETSESNNGRGGILSWLRSTPSGMPGKEIGTESSVTEVEQPQSPYPMRQTVPQELEGGYFFRSEQGTNQDRWSSSTPVRSPRAEYDGPVEGPDTGVHEVHGASRTTRPDDEYDIRKMTMYPPSFVSGGGQPRAMAGSSVSQSGESNSPASPHTTSVGMASSGFAPIPEGEMALGDDHTTGFDRAISPIDLRRDSRPGHDRKASDVSSASSLPSPGGEDQPAAPSRPRASRSVSGSDVEIGEQGNRTI</sequence>
<feature type="compositionally biased region" description="Polar residues" evidence="1">
    <location>
        <begin position="563"/>
        <end position="574"/>
    </location>
</feature>
<feature type="region of interest" description="Disordered" evidence="1">
    <location>
        <begin position="471"/>
        <end position="493"/>
    </location>
</feature>
<keyword evidence="3" id="KW-0732">Signal</keyword>
<keyword evidence="2" id="KW-0472">Membrane</keyword>
<dbReference type="InterPro" id="IPR015915">
    <property type="entry name" value="Kelch-typ_b-propeller"/>
</dbReference>
<dbReference type="GeneID" id="27700852"/>
<dbReference type="Gene3D" id="2.120.10.80">
    <property type="entry name" value="Kelch-type beta propeller"/>
    <property type="match status" value="1"/>
</dbReference>
<feature type="compositionally biased region" description="Basic and acidic residues" evidence="1">
    <location>
        <begin position="721"/>
        <end position="735"/>
    </location>
</feature>
<feature type="region of interest" description="Disordered" evidence="1">
    <location>
        <begin position="529"/>
        <end position="582"/>
    </location>
</feature>
<feature type="compositionally biased region" description="Basic and acidic residues" evidence="1">
    <location>
        <begin position="627"/>
        <end position="648"/>
    </location>
</feature>
<dbReference type="VEuPathDB" id="FungiDB:Z519_07924"/>
<keyword evidence="2" id="KW-0812">Transmembrane</keyword>
<reference evidence="4" key="1">
    <citation type="submission" date="2015-01" db="EMBL/GenBank/DDBJ databases">
        <title>The Genome Sequence of Cladophialophora bantiana CBS 173.52.</title>
        <authorList>
            <consortium name="The Broad Institute Genomics Platform"/>
            <person name="Cuomo C."/>
            <person name="de Hoog S."/>
            <person name="Gorbushina A."/>
            <person name="Stielow B."/>
            <person name="Teixiera M."/>
            <person name="Abouelleil A."/>
            <person name="Chapman S.B."/>
            <person name="Priest M."/>
            <person name="Young S.K."/>
            <person name="Wortman J."/>
            <person name="Nusbaum C."/>
            <person name="Birren B."/>
        </authorList>
    </citation>
    <scope>NUCLEOTIDE SEQUENCE [LARGE SCALE GENOMIC DNA]</scope>
    <source>
        <strain evidence="4">CBS 173.52</strain>
    </source>
</reference>
<feature type="compositionally biased region" description="Low complexity" evidence="1">
    <location>
        <begin position="669"/>
        <end position="679"/>
    </location>
</feature>
<accession>A0A0D2HJY2</accession>
<feature type="compositionally biased region" description="Polar residues" evidence="1">
    <location>
        <begin position="596"/>
        <end position="610"/>
    </location>
</feature>
<dbReference type="SUPFAM" id="SSF117281">
    <property type="entry name" value="Kelch motif"/>
    <property type="match status" value="1"/>
</dbReference>
<feature type="chain" id="PRO_5002259668" description="Kelch repeat protein" evidence="3">
    <location>
        <begin position="21"/>
        <end position="779"/>
    </location>
</feature>
<dbReference type="PANTHER" id="PTHR23244">
    <property type="entry name" value="KELCH REPEAT DOMAIN"/>
    <property type="match status" value="1"/>
</dbReference>
<feature type="signal peptide" evidence="3">
    <location>
        <begin position="1"/>
        <end position="20"/>
    </location>
</feature>
<dbReference type="EMBL" id="KN846991">
    <property type="protein sequence ID" value="KIW91030.1"/>
    <property type="molecule type" value="Genomic_DNA"/>
</dbReference>
<evidence type="ECO:0008006" key="6">
    <source>
        <dbReference type="Google" id="ProtNLM"/>
    </source>
</evidence>
<gene>
    <name evidence="4" type="ORF">Z519_07924</name>
</gene>
<dbReference type="AlphaFoldDB" id="A0A0D2HJY2"/>
<keyword evidence="5" id="KW-1185">Reference proteome</keyword>
<feature type="region of interest" description="Disordered" evidence="1">
    <location>
        <begin position="594"/>
        <end position="779"/>
    </location>
</feature>
<dbReference type="OrthoDB" id="540004at2759"/>
<feature type="transmembrane region" description="Helical" evidence="2">
    <location>
        <begin position="497"/>
        <end position="522"/>
    </location>
</feature>
<name>A0A0D2HJY2_CLAB1</name>
<protein>
    <recommendedName>
        <fullName evidence="6">Kelch repeat protein</fullName>
    </recommendedName>
</protein>
<feature type="compositionally biased region" description="Polar residues" evidence="1">
    <location>
        <begin position="680"/>
        <end position="690"/>
    </location>
</feature>
<evidence type="ECO:0000313" key="5">
    <source>
        <dbReference type="Proteomes" id="UP000053789"/>
    </source>
</evidence>
<organism evidence="4 5">
    <name type="scientific">Cladophialophora bantiana (strain ATCC 10958 / CBS 173.52 / CDC B-1940 / NIH 8579)</name>
    <name type="common">Xylohypha bantiana</name>
    <dbReference type="NCBI Taxonomy" id="1442370"/>
    <lineage>
        <taxon>Eukaryota</taxon>
        <taxon>Fungi</taxon>
        <taxon>Dikarya</taxon>
        <taxon>Ascomycota</taxon>
        <taxon>Pezizomycotina</taxon>
        <taxon>Eurotiomycetes</taxon>
        <taxon>Chaetothyriomycetidae</taxon>
        <taxon>Chaetothyriales</taxon>
        <taxon>Herpotrichiellaceae</taxon>
        <taxon>Cladophialophora</taxon>
    </lineage>
</organism>